<evidence type="ECO:0000256" key="5">
    <source>
        <dbReference type="ARBA" id="ARBA00023125"/>
    </source>
</evidence>
<keyword evidence="5" id="KW-0238">DNA-binding</keyword>
<evidence type="ECO:0000256" key="8">
    <source>
        <dbReference type="ARBA" id="ARBA00023242"/>
    </source>
</evidence>
<evidence type="ECO:0000259" key="10">
    <source>
        <dbReference type="PROSITE" id="PS51030"/>
    </source>
</evidence>
<dbReference type="InterPro" id="IPR000536">
    <property type="entry name" value="Nucl_hrmn_rcpt_lig-bd"/>
</dbReference>
<keyword evidence="2" id="KW-0863">Zinc-finger</keyword>
<keyword evidence="1" id="KW-0479">Metal-binding</keyword>
<feature type="compositionally biased region" description="Low complexity" evidence="9">
    <location>
        <begin position="168"/>
        <end position="181"/>
    </location>
</feature>
<dbReference type="GO" id="GO:0008270">
    <property type="term" value="F:zinc ion binding"/>
    <property type="evidence" value="ECO:0007669"/>
    <property type="project" value="UniProtKB-KW"/>
</dbReference>
<dbReference type="InterPro" id="IPR050234">
    <property type="entry name" value="Nuclear_hormone_rcpt_NR1"/>
</dbReference>
<feature type="region of interest" description="Disordered" evidence="9">
    <location>
        <begin position="110"/>
        <end position="129"/>
    </location>
</feature>
<keyword evidence="3" id="KW-0862">Zinc</keyword>
<evidence type="ECO:0000256" key="9">
    <source>
        <dbReference type="SAM" id="MobiDB-lite"/>
    </source>
</evidence>
<evidence type="ECO:0000256" key="7">
    <source>
        <dbReference type="ARBA" id="ARBA00023170"/>
    </source>
</evidence>
<dbReference type="InterPro" id="IPR001628">
    <property type="entry name" value="Znf_hrmn_rcpt"/>
</dbReference>
<feature type="domain" description="Nuclear receptor" evidence="10">
    <location>
        <begin position="3"/>
        <end position="80"/>
    </location>
</feature>
<dbReference type="PRINTS" id="PR00047">
    <property type="entry name" value="STROIDFINGER"/>
</dbReference>
<keyword evidence="6" id="KW-0804">Transcription</keyword>
<dbReference type="STRING" id="418985.A0A1V9XHB0"/>
<dbReference type="OrthoDB" id="6355676at2759"/>
<dbReference type="Proteomes" id="UP000192247">
    <property type="component" value="Unassembled WGS sequence"/>
</dbReference>
<dbReference type="SUPFAM" id="SSF57716">
    <property type="entry name" value="Glucocorticoid receptor-like (DNA-binding domain)"/>
    <property type="match status" value="1"/>
</dbReference>
<feature type="region of interest" description="Disordered" evidence="9">
    <location>
        <begin position="163"/>
        <end position="189"/>
    </location>
</feature>
<evidence type="ECO:0000313" key="12">
    <source>
        <dbReference type="EMBL" id="OQR72752.1"/>
    </source>
</evidence>
<dbReference type="GO" id="GO:0004879">
    <property type="term" value="F:nuclear receptor activity"/>
    <property type="evidence" value="ECO:0007669"/>
    <property type="project" value="TreeGrafter"/>
</dbReference>
<dbReference type="GO" id="GO:0000978">
    <property type="term" value="F:RNA polymerase II cis-regulatory region sequence-specific DNA binding"/>
    <property type="evidence" value="ECO:0007669"/>
    <property type="project" value="TreeGrafter"/>
</dbReference>
<dbReference type="SUPFAM" id="SSF48508">
    <property type="entry name" value="Nuclear receptor ligand-binding domain"/>
    <property type="match status" value="1"/>
</dbReference>
<dbReference type="PROSITE" id="PS00031">
    <property type="entry name" value="NUCLEAR_REC_DBD_1"/>
    <property type="match status" value="1"/>
</dbReference>
<protein>
    <submittedName>
        <fullName evidence="12">Vitamin D3 receptor-like</fullName>
    </submittedName>
</protein>
<reference evidence="12 13" key="1">
    <citation type="journal article" date="2017" name="Gigascience">
        <title>Draft genome of the honey bee ectoparasitic mite, Tropilaelaps mercedesae, is shaped by the parasitic life history.</title>
        <authorList>
            <person name="Dong X."/>
            <person name="Armstrong S.D."/>
            <person name="Xia D."/>
            <person name="Makepeace B.L."/>
            <person name="Darby A.C."/>
            <person name="Kadowaki T."/>
        </authorList>
    </citation>
    <scope>NUCLEOTIDE SEQUENCE [LARGE SCALE GENOMIC DNA]</scope>
    <source>
        <strain evidence="12">Wuxi-XJTLU</strain>
    </source>
</reference>
<evidence type="ECO:0000313" key="13">
    <source>
        <dbReference type="Proteomes" id="UP000192247"/>
    </source>
</evidence>
<sequence>KPAKVCGVCGDRAKSYHFGGISCDSCKAFFRRSVQNEAYKNFQCPYEANCDITIASRKCCQFCRFRKCNEIGMEKGWVMTEVERSQLLKSRLERKHRLLAAKSATPVSASNSVTDAASGSSSSAATVSSSSNLASTTTEVYPFSSADSPLLLAPTSSGLEPGNAAGWASSMTSSDPAPSSTVSTSGVAPNPTDLTYEDIALIEELVNAHLRCCPVPRVDAVAGDGSDHERVPTRHLLTRSYVLHLFFSAIRQFSSFAQQLVSFQAVPIFADRETLLRTSVLEMLFLRSAYAYDARLKGWVAGNKAPSTDEALVYFEDVRELVDDEWLLEKHKRFMKGMQASMPEQDHIVYMILMAICLHCGDRKGLLDSEHIVQQQDRSVIEVK</sequence>
<dbReference type="PROSITE" id="PS51843">
    <property type="entry name" value="NR_LBD"/>
    <property type="match status" value="1"/>
</dbReference>
<keyword evidence="4" id="KW-0805">Transcription regulation</keyword>
<evidence type="ECO:0000256" key="2">
    <source>
        <dbReference type="ARBA" id="ARBA00022771"/>
    </source>
</evidence>
<keyword evidence="13" id="KW-1185">Reference proteome</keyword>
<evidence type="ECO:0000256" key="1">
    <source>
        <dbReference type="ARBA" id="ARBA00022723"/>
    </source>
</evidence>
<dbReference type="InParanoid" id="A0A1V9XHB0"/>
<proteinExistence type="predicted"/>
<evidence type="ECO:0000256" key="6">
    <source>
        <dbReference type="ARBA" id="ARBA00023163"/>
    </source>
</evidence>
<dbReference type="Gene3D" id="1.10.565.10">
    <property type="entry name" value="Retinoid X Receptor"/>
    <property type="match status" value="1"/>
</dbReference>
<dbReference type="PANTHER" id="PTHR24082">
    <property type="entry name" value="NUCLEAR HORMONE RECEPTOR"/>
    <property type="match status" value="1"/>
</dbReference>
<dbReference type="InterPro" id="IPR035500">
    <property type="entry name" value="NHR-like_dom_sf"/>
</dbReference>
<dbReference type="GO" id="GO:0045944">
    <property type="term" value="P:positive regulation of transcription by RNA polymerase II"/>
    <property type="evidence" value="ECO:0007669"/>
    <property type="project" value="TreeGrafter"/>
</dbReference>
<gene>
    <name evidence="12" type="ORF">BIW11_03719</name>
</gene>
<dbReference type="PROSITE" id="PS51030">
    <property type="entry name" value="NUCLEAR_REC_DBD_2"/>
    <property type="match status" value="1"/>
</dbReference>
<comment type="caution">
    <text evidence="12">The sequence shown here is derived from an EMBL/GenBank/DDBJ whole genome shotgun (WGS) entry which is preliminary data.</text>
</comment>
<keyword evidence="7 12" id="KW-0675">Receptor</keyword>
<feature type="domain" description="NR LBD" evidence="11">
    <location>
        <begin position="197"/>
        <end position="384"/>
    </location>
</feature>
<keyword evidence="8" id="KW-0539">Nucleus</keyword>
<dbReference type="Pfam" id="PF00105">
    <property type="entry name" value="zf-C4"/>
    <property type="match status" value="1"/>
</dbReference>
<dbReference type="PANTHER" id="PTHR24082:SF482">
    <property type="entry name" value="NUCLEAR RECEPTOR"/>
    <property type="match status" value="1"/>
</dbReference>
<accession>A0A1V9XHB0</accession>
<name>A0A1V9XHB0_9ACAR</name>
<dbReference type="GO" id="GO:0030154">
    <property type="term" value="P:cell differentiation"/>
    <property type="evidence" value="ECO:0007669"/>
    <property type="project" value="TreeGrafter"/>
</dbReference>
<organism evidence="12 13">
    <name type="scientific">Tropilaelaps mercedesae</name>
    <dbReference type="NCBI Taxonomy" id="418985"/>
    <lineage>
        <taxon>Eukaryota</taxon>
        <taxon>Metazoa</taxon>
        <taxon>Ecdysozoa</taxon>
        <taxon>Arthropoda</taxon>
        <taxon>Chelicerata</taxon>
        <taxon>Arachnida</taxon>
        <taxon>Acari</taxon>
        <taxon>Parasitiformes</taxon>
        <taxon>Mesostigmata</taxon>
        <taxon>Gamasina</taxon>
        <taxon>Dermanyssoidea</taxon>
        <taxon>Laelapidae</taxon>
        <taxon>Tropilaelaps</taxon>
    </lineage>
</organism>
<dbReference type="EMBL" id="MNPL01011115">
    <property type="protein sequence ID" value="OQR72752.1"/>
    <property type="molecule type" value="Genomic_DNA"/>
</dbReference>
<dbReference type="Gene3D" id="3.30.50.10">
    <property type="entry name" value="Erythroid Transcription Factor GATA-1, subunit A"/>
    <property type="match status" value="1"/>
</dbReference>
<evidence type="ECO:0000256" key="3">
    <source>
        <dbReference type="ARBA" id="ARBA00022833"/>
    </source>
</evidence>
<dbReference type="AlphaFoldDB" id="A0A1V9XHB0"/>
<evidence type="ECO:0000259" key="11">
    <source>
        <dbReference type="PROSITE" id="PS51843"/>
    </source>
</evidence>
<dbReference type="InterPro" id="IPR013088">
    <property type="entry name" value="Znf_NHR/GATA"/>
</dbReference>
<feature type="non-terminal residue" evidence="12">
    <location>
        <position position="1"/>
    </location>
</feature>
<dbReference type="SMART" id="SM00399">
    <property type="entry name" value="ZnF_C4"/>
    <property type="match status" value="1"/>
</dbReference>
<evidence type="ECO:0000256" key="4">
    <source>
        <dbReference type="ARBA" id="ARBA00023015"/>
    </source>
</evidence>
<dbReference type="GO" id="GO:0000122">
    <property type="term" value="P:negative regulation of transcription by RNA polymerase II"/>
    <property type="evidence" value="ECO:0007669"/>
    <property type="project" value="TreeGrafter"/>
</dbReference>